<feature type="transmembrane region" description="Helical" evidence="9">
    <location>
        <begin position="255"/>
        <end position="280"/>
    </location>
</feature>
<dbReference type="InterPro" id="IPR008250">
    <property type="entry name" value="ATPase_P-typ_transduc_dom_A_sf"/>
</dbReference>
<keyword evidence="6 9" id="KW-0472">Membrane</keyword>
<keyword evidence="9" id="KW-0547">Nucleotide-binding</keyword>
<keyword evidence="9" id="KW-0067">ATP-binding</keyword>
<dbReference type="OrthoDB" id="2490525at2"/>
<evidence type="ECO:0000256" key="4">
    <source>
        <dbReference type="ARBA" id="ARBA00022692"/>
    </source>
</evidence>
<sequence length="606" mass="66090">MKKDLISIAMAAFLSLLGLLVDNPTLKTVIFIIAWLFVGWEIAINAIKTLRQRSFLDENFLMTIASIGAFIIQEQIEAVAVMLFYRIGEAFEKRSINKSRKSITEAMSIMPEFANLKLADGSTKKVDPDEIKIDDTIVIKPGEKVPLDGIITKGNSTFNTSALTGESLPKELSVGDEIVSGYLNLSSLLEVRVTTLFQDSTVAKILELTEDASSKKSRQEKFITKFARVYTPIVVCFALFLAVVPPLFTGEFKEWIYRALIFLVVSCPCALVVSVPLSFFGGIGGASKRGILIKGSNFLDSLSRVKTVVFDKTGTLTKGEFSVDMVVNEDKFSKDEILEIAALSALHSTHPISVSILKHLNKNLDENRVSELKEIAGLGVKAKIDGKDALVGSSKLLEGLNLPLVNQTCTFVAINGEFAGYITLKDTLRDEAKQSIEALKQDGIKTAMLSGDKKEVAFEIGEILGIDEIRAELLPDKKLENLERLLSQKSAKSTLAYIGDGINDAPVLARADVGISMLGSQAAIEAGDIVLLDNNLDKLIKAIKISKKTIAVSYQNIIFSIGIKVLVLILAIMGLATIWMAIFADVGVTILAILNSLRVYKYANRV</sequence>
<evidence type="ECO:0000259" key="10">
    <source>
        <dbReference type="Pfam" id="PF00122"/>
    </source>
</evidence>
<feature type="transmembrane region" description="Helical" evidence="9">
    <location>
        <begin position="30"/>
        <end position="47"/>
    </location>
</feature>
<dbReference type="GO" id="GO:0015086">
    <property type="term" value="F:cadmium ion transmembrane transporter activity"/>
    <property type="evidence" value="ECO:0007669"/>
    <property type="project" value="TreeGrafter"/>
</dbReference>
<keyword evidence="12" id="KW-1185">Reference proteome</keyword>
<dbReference type="NCBIfam" id="TIGR01512">
    <property type="entry name" value="ATPase-IB2_Cd"/>
    <property type="match status" value="1"/>
</dbReference>
<dbReference type="InterPro" id="IPR036412">
    <property type="entry name" value="HAD-like_sf"/>
</dbReference>
<feature type="transmembrane region" description="Helical" evidence="9">
    <location>
        <begin position="226"/>
        <end position="249"/>
    </location>
</feature>
<dbReference type="GO" id="GO:0016887">
    <property type="term" value="F:ATP hydrolysis activity"/>
    <property type="evidence" value="ECO:0007669"/>
    <property type="project" value="InterPro"/>
</dbReference>
<organism evidence="11 12">
    <name type="scientific">Campylobacter corcagiensis</name>
    <dbReference type="NCBI Taxonomy" id="1448857"/>
    <lineage>
        <taxon>Bacteria</taxon>
        <taxon>Pseudomonadati</taxon>
        <taxon>Campylobacterota</taxon>
        <taxon>Epsilonproteobacteria</taxon>
        <taxon>Campylobacterales</taxon>
        <taxon>Campylobacteraceae</taxon>
        <taxon>Campylobacter</taxon>
    </lineage>
</organism>
<evidence type="ECO:0000256" key="9">
    <source>
        <dbReference type="RuleBase" id="RU362081"/>
    </source>
</evidence>
<dbReference type="AlphaFoldDB" id="A0A7M1LFL9"/>
<reference evidence="11 12" key="1">
    <citation type="submission" date="2020-10" db="EMBL/GenBank/DDBJ databases">
        <title>Campylobacter and Helicobacter PacBio genomes.</title>
        <authorList>
            <person name="Lane C."/>
        </authorList>
    </citation>
    <scope>NUCLEOTIDE SEQUENCE [LARGE SCALE GENOMIC DNA]</scope>
    <source>
        <strain evidence="11 12">2016D-0077</strain>
    </source>
</reference>
<accession>A0A7M1LFL9</accession>
<keyword evidence="9" id="KW-1003">Cell membrane</keyword>
<evidence type="ECO:0000256" key="7">
    <source>
        <dbReference type="ARBA" id="ARBA00039097"/>
    </source>
</evidence>
<name>A0A7M1LFL9_9BACT</name>
<dbReference type="Proteomes" id="UP000594749">
    <property type="component" value="Chromosome"/>
</dbReference>
<evidence type="ECO:0000256" key="6">
    <source>
        <dbReference type="ARBA" id="ARBA00023136"/>
    </source>
</evidence>
<dbReference type="GO" id="GO:0046872">
    <property type="term" value="F:metal ion binding"/>
    <property type="evidence" value="ECO:0007669"/>
    <property type="project" value="UniProtKB-KW"/>
</dbReference>
<evidence type="ECO:0000256" key="3">
    <source>
        <dbReference type="ARBA" id="ARBA00006024"/>
    </source>
</evidence>
<comment type="subcellular location">
    <subcellularLocation>
        <location evidence="1">Cell envelope</location>
    </subcellularLocation>
    <subcellularLocation>
        <location evidence="9">Cell membrane</location>
    </subcellularLocation>
    <subcellularLocation>
        <location evidence="2">Membrane</location>
    </subcellularLocation>
</comment>
<dbReference type="RefSeq" id="WP_025802951.1">
    <property type="nucleotide sequence ID" value="NZ_CP053842.1"/>
</dbReference>
<dbReference type="NCBIfam" id="TIGR01525">
    <property type="entry name" value="ATPase-IB_hvy"/>
    <property type="match status" value="1"/>
</dbReference>
<dbReference type="Gene3D" id="3.40.1110.10">
    <property type="entry name" value="Calcium-transporting ATPase, cytoplasmic domain N"/>
    <property type="match status" value="1"/>
</dbReference>
<dbReference type="InterPro" id="IPR023299">
    <property type="entry name" value="ATPase_P-typ_cyto_dom_N"/>
</dbReference>
<comment type="similarity">
    <text evidence="3 9">Belongs to the cation transport ATPase (P-type) (TC 3.A.3) family. Type IB subfamily.</text>
</comment>
<dbReference type="InterPro" id="IPR023214">
    <property type="entry name" value="HAD_sf"/>
</dbReference>
<dbReference type="EMBL" id="CP063078">
    <property type="protein sequence ID" value="QOQ87389.1"/>
    <property type="molecule type" value="Genomic_DNA"/>
</dbReference>
<protein>
    <recommendedName>
        <fullName evidence="7">P-type Zn(2+) transporter</fullName>
        <ecNumber evidence="7">7.2.2.12</ecNumber>
    </recommendedName>
</protein>
<dbReference type="InterPro" id="IPR051014">
    <property type="entry name" value="Cation_Transport_ATPase_IB"/>
</dbReference>
<evidence type="ECO:0000256" key="2">
    <source>
        <dbReference type="ARBA" id="ARBA00004370"/>
    </source>
</evidence>
<evidence type="ECO:0000256" key="8">
    <source>
        <dbReference type="ARBA" id="ARBA00047308"/>
    </source>
</evidence>
<feature type="domain" description="P-type ATPase A" evidence="10">
    <location>
        <begin position="116"/>
        <end position="210"/>
    </location>
</feature>
<dbReference type="InterPro" id="IPR027256">
    <property type="entry name" value="P-typ_ATPase_IB"/>
</dbReference>
<dbReference type="SUPFAM" id="SSF56784">
    <property type="entry name" value="HAD-like"/>
    <property type="match status" value="1"/>
</dbReference>
<dbReference type="Gene3D" id="3.40.50.1000">
    <property type="entry name" value="HAD superfamily/HAD-like"/>
    <property type="match status" value="1"/>
</dbReference>
<dbReference type="SUPFAM" id="SSF81653">
    <property type="entry name" value="Calcium ATPase, transduction domain A"/>
    <property type="match status" value="1"/>
</dbReference>
<dbReference type="GO" id="GO:0016463">
    <property type="term" value="F:P-type zinc transporter activity"/>
    <property type="evidence" value="ECO:0007669"/>
    <property type="project" value="UniProtKB-EC"/>
</dbReference>
<evidence type="ECO:0000256" key="1">
    <source>
        <dbReference type="ARBA" id="ARBA00004196"/>
    </source>
</evidence>
<dbReference type="PROSITE" id="PS00154">
    <property type="entry name" value="ATPASE_E1_E2"/>
    <property type="match status" value="1"/>
</dbReference>
<dbReference type="Pfam" id="PF00702">
    <property type="entry name" value="Hydrolase"/>
    <property type="match status" value="1"/>
</dbReference>
<dbReference type="PRINTS" id="PR00941">
    <property type="entry name" value="CDATPASE"/>
</dbReference>
<dbReference type="InterPro" id="IPR001757">
    <property type="entry name" value="P_typ_ATPase"/>
</dbReference>
<evidence type="ECO:0000256" key="5">
    <source>
        <dbReference type="ARBA" id="ARBA00022989"/>
    </source>
</evidence>
<keyword evidence="5 9" id="KW-1133">Transmembrane helix</keyword>
<dbReference type="PANTHER" id="PTHR48085">
    <property type="entry name" value="CADMIUM/ZINC-TRANSPORTING ATPASE HMA2-RELATED"/>
    <property type="match status" value="1"/>
</dbReference>
<dbReference type="Pfam" id="PF00122">
    <property type="entry name" value="E1-E2_ATPase"/>
    <property type="match status" value="1"/>
</dbReference>
<dbReference type="GO" id="GO:0005524">
    <property type="term" value="F:ATP binding"/>
    <property type="evidence" value="ECO:0007669"/>
    <property type="project" value="UniProtKB-UniRule"/>
</dbReference>
<gene>
    <name evidence="11" type="primary">cadA</name>
    <name evidence="11" type="ORF">IMC76_00795</name>
</gene>
<evidence type="ECO:0000313" key="12">
    <source>
        <dbReference type="Proteomes" id="UP000594749"/>
    </source>
</evidence>
<keyword evidence="9" id="KW-0479">Metal-binding</keyword>
<evidence type="ECO:0000313" key="11">
    <source>
        <dbReference type="EMBL" id="QOQ87389.1"/>
    </source>
</evidence>
<dbReference type="NCBIfam" id="TIGR01494">
    <property type="entry name" value="ATPase_P-type"/>
    <property type="match status" value="1"/>
</dbReference>
<comment type="catalytic activity">
    <reaction evidence="8">
        <text>Zn(2+)(in) + ATP + H2O = Zn(2+)(out) + ADP + phosphate + H(+)</text>
        <dbReference type="Rhea" id="RHEA:20621"/>
        <dbReference type="ChEBI" id="CHEBI:15377"/>
        <dbReference type="ChEBI" id="CHEBI:15378"/>
        <dbReference type="ChEBI" id="CHEBI:29105"/>
        <dbReference type="ChEBI" id="CHEBI:30616"/>
        <dbReference type="ChEBI" id="CHEBI:43474"/>
        <dbReference type="ChEBI" id="CHEBI:456216"/>
        <dbReference type="EC" id="7.2.2.12"/>
    </reaction>
</comment>
<dbReference type="InterPro" id="IPR059000">
    <property type="entry name" value="ATPase_P-type_domA"/>
</dbReference>
<keyword evidence="4 9" id="KW-0812">Transmembrane</keyword>
<dbReference type="EC" id="7.2.2.12" evidence="7"/>
<feature type="transmembrane region" description="Helical" evidence="9">
    <location>
        <begin position="551"/>
        <end position="572"/>
    </location>
</feature>
<proteinExistence type="inferred from homology"/>
<dbReference type="PANTHER" id="PTHR48085:SF5">
    <property type="entry name" value="CADMIUM_ZINC-TRANSPORTING ATPASE HMA4-RELATED"/>
    <property type="match status" value="1"/>
</dbReference>
<dbReference type="SUPFAM" id="SSF81665">
    <property type="entry name" value="Calcium ATPase, transmembrane domain M"/>
    <property type="match status" value="1"/>
</dbReference>
<dbReference type="InterPro" id="IPR018303">
    <property type="entry name" value="ATPase_P-typ_P_site"/>
</dbReference>
<dbReference type="InterPro" id="IPR023298">
    <property type="entry name" value="ATPase_P-typ_TM_dom_sf"/>
</dbReference>
<feature type="transmembrane region" description="Helical" evidence="9">
    <location>
        <begin position="578"/>
        <end position="597"/>
    </location>
</feature>
<dbReference type="GO" id="GO:0030313">
    <property type="term" value="C:cell envelope"/>
    <property type="evidence" value="ECO:0007669"/>
    <property type="project" value="UniProtKB-SubCell"/>
</dbReference>
<dbReference type="PRINTS" id="PR00119">
    <property type="entry name" value="CATATPASE"/>
</dbReference>
<dbReference type="GO" id="GO:0005886">
    <property type="term" value="C:plasma membrane"/>
    <property type="evidence" value="ECO:0007669"/>
    <property type="project" value="UniProtKB-SubCell"/>
</dbReference>
<dbReference type="Gene3D" id="2.70.150.10">
    <property type="entry name" value="Calcium-transporting ATPase, cytoplasmic transduction domain A"/>
    <property type="match status" value="1"/>
</dbReference>